<dbReference type="RefSeq" id="WP_103656841.1">
    <property type="nucleotide sequence ID" value="NZ_NXEJ01000001.1"/>
</dbReference>
<comment type="caution">
    <text evidence="1">The sequence shown here is derived from an EMBL/GenBank/DDBJ whole genome shotgun (WGS) entry which is preliminary data.</text>
</comment>
<dbReference type="EMBL" id="NXEJ01000001">
    <property type="protein sequence ID" value="POO54372.1"/>
    <property type="molecule type" value="Genomic_DNA"/>
</dbReference>
<dbReference type="GeneID" id="86878227"/>
<dbReference type="AlphaFoldDB" id="A0AAE5S2I5"/>
<proteinExistence type="predicted"/>
<dbReference type="Proteomes" id="UP000237447">
    <property type="component" value="Unassembled WGS sequence"/>
</dbReference>
<reference evidence="1 2" key="1">
    <citation type="journal article" date="2018" name="Syst. Appl. Microbiol.">
        <title>Agrobacterium rosae sp. nov., isolated from galls on different agricultural crops.</title>
        <authorList>
            <person name="Kuzmanovic N."/>
            <person name="Pulawska J."/>
            <person name="Smalla K."/>
            <person name="Nesme X."/>
        </authorList>
    </citation>
    <scope>NUCLEOTIDE SEQUENCE [LARGE SCALE GENOMIC DNA]</scope>
    <source>
        <strain evidence="1 2">NCPPB 1650</strain>
    </source>
</reference>
<gene>
    <name evidence="1" type="ORF">CPJ18_02420</name>
</gene>
<protein>
    <recommendedName>
        <fullName evidence="3">Nucleoside 2-deoxyribosyltransferase</fullName>
    </recommendedName>
</protein>
<name>A0AAE5S2I5_9HYPH</name>
<evidence type="ECO:0000313" key="2">
    <source>
        <dbReference type="Proteomes" id="UP000237447"/>
    </source>
</evidence>
<sequence length="174" mass="20201">MKIYFAHPVTDYGSEKQAEALSSLQKYYREQWPRTNLEIENPDHPHHQEGYNREGMDYFKKIVESCDRLAFMRFPDGSIGAGVGREIRWGLQSCYAVYELFDGWLYQVQNMPTPILTVDQTRSKIAGIRASRYGDEPVCWLHETKCGAVEFAEKHDRDVISFPVYRIAKGMVQP</sequence>
<accession>A0AAE5S2I5</accession>
<evidence type="ECO:0000313" key="1">
    <source>
        <dbReference type="EMBL" id="POO54372.1"/>
    </source>
</evidence>
<evidence type="ECO:0008006" key="3">
    <source>
        <dbReference type="Google" id="ProtNLM"/>
    </source>
</evidence>
<organism evidence="1 2">
    <name type="scientific">Agrobacterium rosae</name>
    <dbReference type="NCBI Taxonomy" id="1972867"/>
    <lineage>
        <taxon>Bacteria</taxon>
        <taxon>Pseudomonadati</taxon>
        <taxon>Pseudomonadota</taxon>
        <taxon>Alphaproteobacteria</taxon>
        <taxon>Hyphomicrobiales</taxon>
        <taxon>Rhizobiaceae</taxon>
        <taxon>Rhizobium/Agrobacterium group</taxon>
        <taxon>Agrobacterium</taxon>
    </lineage>
</organism>